<reference evidence="2 3" key="1">
    <citation type="submission" date="2021-12" db="EMBL/GenBank/DDBJ databases">
        <title>Characterization of novel class B3 metallo-beta-lactamase from novel Pseudomonas species.</title>
        <authorList>
            <person name="Yamada K."/>
            <person name="Aoki K."/>
            <person name="Ishii Y."/>
        </authorList>
    </citation>
    <scope>NUCLEOTIDE SEQUENCE [LARGE SCALE GENOMIC DNA]</scope>
    <source>
        <strain evidence="2 3">TUM20286</strain>
    </source>
</reference>
<feature type="region of interest" description="Disordered" evidence="1">
    <location>
        <begin position="173"/>
        <end position="192"/>
    </location>
</feature>
<dbReference type="Proteomes" id="UP001054892">
    <property type="component" value="Unassembled WGS sequence"/>
</dbReference>
<dbReference type="EMBL" id="BQKM01000001">
    <property type="protein sequence ID" value="GJN51256.1"/>
    <property type="molecule type" value="Genomic_DNA"/>
</dbReference>
<keyword evidence="3" id="KW-1185">Reference proteome</keyword>
<feature type="compositionally biased region" description="Basic and acidic residues" evidence="1">
    <location>
        <begin position="182"/>
        <end position="192"/>
    </location>
</feature>
<protein>
    <submittedName>
        <fullName evidence="2">Uncharacterized protein</fullName>
    </submittedName>
</protein>
<accession>A0ABQ4VUI6</accession>
<evidence type="ECO:0000256" key="1">
    <source>
        <dbReference type="SAM" id="MobiDB-lite"/>
    </source>
</evidence>
<gene>
    <name evidence="2" type="ORF">TUM20286_10080</name>
</gene>
<evidence type="ECO:0000313" key="2">
    <source>
        <dbReference type="EMBL" id="GJN51256.1"/>
    </source>
</evidence>
<sequence length="192" mass="19023">MAIHLIVLIMEGLSGADAGQGHGLGGLQRQAGLFPGVDAVTVPVEIAVAQRMRAPLRVPAQPAVGTAVEDQRPLQVALAGLAQVVGEVGLPARVQLAVAGVGQPQAAGQVGVGFVGDEAAFEELAAVDVDELRTRVAFQQLAQAGGVQGAGVVGLGGRGAAVAVGAVAVGGEQRRLGVGPDGGREQEGQAQQ</sequence>
<name>A0ABQ4VUI6_9PSED</name>
<comment type="caution">
    <text evidence="2">The sequence shown here is derived from an EMBL/GenBank/DDBJ whole genome shotgun (WGS) entry which is preliminary data.</text>
</comment>
<organism evidence="2 3">
    <name type="scientific">Pseudomonas tohonis</name>
    <dbReference type="NCBI Taxonomy" id="2725477"/>
    <lineage>
        <taxon>Bacteria</taxon>
        <taxon>Pseudomonadati</taxon>
        <taxon>Pseudomonadota</taxon>
        <taxon>Gammaproteobacteria</taxon>
        <taxon>Pseudomonadales</taxon>
        <taxon>Pseudomonadaceae</taxon>
        <taxon>Pseudomonas</taxon>
    </lineage>
</organism>
<proteinExistence type="predicted"/>
<evidence type="ECO:0000313" key="3">
    <source>
        <dbReference type="Proteomes" id="UP001054892"/>
    </source>
</evidence>